<dbReference type="AlphaFoldDB" id="A0A1H9YRW4"/>
<dbReference type="STRING" id="29364.SAMN04487772_102172"/>
<gene>
    <name evidence="2" type="ORF">SAMN04487772_102172</name>
</gene>
<name>A0A1H9YRW4_9FIRM</name>
<sequence length="97" mass="11191">MSDRKTLLQKINEASFAVNDITLYLDTHPADTEALQFFKKAMNERKAALEEFESQYEPLIVDCVNPKENNKNGFATDYPAQEHWTWGDGPIPWDNVE</sequence>
<reference evidence="2 3" key="1">
    <citation type="submission" date="2016-10" db="EMBL/GenBank/DDBJ databases">
        <authorList>
            <person name="de Groot N.N."/>
        </authorList>
    </citation>
    <scope>NUCLEOTIDE SEQUENCE [LARGE SCALE GENOMIC DNA]</scope>
    <source>
        <strain evidence="2 3">DSM 1801</strain>
    </source>
</reference>
<dbReference type="RefSeq" id="WP_092475703.1">
    <property type="nucleotide sequence ID" value="NZ_FOHN01000002.1"/>
</dbReference>
<feature type="domain" description="Protein CotJB" evidence="1">
    <location>
        <begin position="6"/>
        <end position="94"/>
    </location>
</feature>
<evidence type="ECO:0000313" key="3">
    <source>
        <dbReference type="Proteomes" id="UP000199800"/>
    </source>
</evidence>
<evidence type="ECO:0000259" key="1">
    <source>
        <dbReference type="Pfam" id="PF12652"/>
    </source>
</evidence>
<accession>A0A1H9YRW4</accession>
<dbReference type="EMBL" id="FOHN01000002">
    <property type="protein sequence ID" value="SES71829.1"/>
    <property type="molecule type" value="Genomic_DNA"/>
</dbReference>
<organism evidence="2 3">
    <name type="scientific">[Clostridium] polysaccharolyticum</name>
    <dbReference type="NCBI Taxonomy" id="29364"/>
    <lineage>
        <taxon>Bacteria</taxon>
        <taxon>Bacillati</taxon>
        <taxon>Bacillota</taxon>
        <taxon>Clostridia</taxon>
        <taxon>Lachnospirales</taxon>
        <taxon>Lachnospiraceae</taxon>
    </lineage>
</organism>
<proteinExistence type="predicted"/>
<keyword evidence="2" id="KW-0946">Virion</keyword>
<evidence type="ECO:0000313" key="2">
    <source>
        <dbReference type="EMBL" id="SES71829.1"/>
    </source>
</evidence>
<dbReference type="InterPro" id="IPR024207">
    <property type="entry name" value="CotJB_dom"/>
</dbReference>
<dbReference type="Proteomes" id="UP000199800">
    <property type="component" value="Unassembled WGS sequence"/>
</dbReference>
<protein>
    <submittedName>
        <fullName evidence="2">Spore coat protein JB</fullName>
    </submittedName>
</protein>
<dbReference type="OrthoDB" id="9804099at2"/>
<keyword evidence="3" id="KW-1185">Reference proteome</keyword>
<keyword evidence="2" id="KW-0167">Capsid protein</keyword>
<dbReference type="Pfam" id="PF12652">
    <property type="entry name" value="CotJB"/>
    <property type="match status" value="1"/>
</dbReference>